<dbReference type="Proteomes" id="UP001597557">
    <property type="component" value="Unassembled WGS sequence"/>
</dbReference>
<reference evidence="2" key="1">
    <citation type="journal article" date="2019" name="Int. J. Syst. Evol. Microbiol.">
        <title>The Global Catalogue of Microorganisms (GCM) 10K type strain sequencing project: providing services to taxonomists for standard genome sequencing and annotation.</title>
        <authorList>
            <consortium name="The Broad Institute Genomics Platform"/>
            <consortium name="The Broad Institute Genome Sequencing Center for Infectious Disease"/>
            <person name="Wu L."/>
            <person name="Ma J."/>
        </authorList>
    </citation>
    <scope>NUCLEOTIDE SEQUENCE [LARGE SCALE GENOMIC DNA]</scope>
    <source>
        <strain evidence="2">KCTC 22437</strain>
    </source>
</reference>
<dbReference type="EMBL" id="JBHUPD010000003">
    <property type="protein sequence ID" value="MFD2874060.1"/>
    <property type="molecule type" value="Genomic_DNA"/>
</dbReference>
<organism evidence="1 2">
    <name type="scientific">Mucilaginibacter ximonensis</name>
    <dbReference type="NCBI Taxonomy" id="538021"/>
    <lineage>
        <taxon>Bacteria</taxon>
        <taxon>Pseudomonadati</taxon>
        <taxon>Bacteroidota</taxon>
        <taxon>Sphingobacteriia</taxon>
        <taxon>Sphingobacteriales</taxon>
        <taxon>Sphingobacteriaceae</taxon>
        <taxon>Mucilaginibacter</taxon>
    </lineage>
</organism>
<name>A0ABW5YFJ0_9SPHI</name>
<evidence type="ECO:0008006" key="3">
    <source>
        <dbReference type="Google" id="ProtNLM"/>
    </source>
</evidence>
<accession>A0ABW5YFJ0</accession>
<evidence type="ECO:0000313" key="2">
    <source>
        <dbReference type="Proteomes" id="UP001597557"/>
    </source>
</evidence>
<keyword evidence="2" id="KW-1185">Reference proteome</keyword>
<protein>
    <recommendedName>
        <fullName evidence="3">DUF1018 domain-containing protein</fullName>
    </recommendedName>
</protein>
<dbReference type="RefSeq" id="WP_377187994.1">
    <property type="nucleotide sequence ID" value="NZ_JBHUPD010000003.1"/>
</dbReference>
<sequence length="126" mass="14967">MRSYKEFYAICNKNGFTKEEVVLQFTDQRTNSLTALNDDEFRRLMVWMQQFNKIPPGNEIRRKMFMITKQMYAGKTNKELAQILDGWCRKQKYKKPLMLHNVAELGVICTIYEDKVLGDFLTNLNK</sequence>
<comment type="caution">
    <text evidence="1">The sequence shown here is derived from an EMBL/GenBank/DDBJ whole genome shotgun (WGS) entry which is preliminary data.</text>
</comment>
<gene>
    <name evidence="1" type="ORF">ACFS5N_16375</name>
</gene>
<proteinExistence type="predicted"/>
<evidence type="ECO:0000313" key="1">
    <source>
        <dbReference type="EMBL" id="MFD2874060.1"/>
    </source>
</evidence>